<dbReference type="Gene3D" id="1.10.10.60">
    <property type="entry name" value="Homeodomain-like"/>
    <property type="match status" value="2"/>
</dbReference>
<dbReference type="RefSeq" id="WP_016525690.1">
    <property type="nucleotide sequence ID" value="NZ_KE332518.1"/>
</dbReference>
<dbReference type="InterPro" id="IPR020449">
    <property type="entry name" value="Tscrpt_reg_AraC-type_HTH"/>
</dbReference>
<evidence type="ECO:0008006" key="13">
    <source>
        <dbReference type="Google" id="ProtNLM"/>
    </source>
</evidence>
<dbReference type="CDD" id="cd17536">
    <property type="entry name" value="REC_YesN-like"/>
    <property type="match status" value="1"/>
</dbReference>
<name>S3L2R7_TREMA</name>
<dbReference type="SUPFAM" id="SSF46689">
    <property type="entry name" value="Homeodomain-like"/>
    <property type="match status" value="2"/>
</dbReference>
<dbReference type="InterPro" id="IPR011006">
    <property type="entry name" value="CheY-like_superfamily"/>
</dbReference>
<dbReference type="GO" id="GO:0043565">
    <property type="term" value="F:sequence-specific DNA binding"/>
    <property type="evidence" value="ECO:0007669"/>
    <property type="project" value="InterPro"/>
</dbReference>
<keyword evidence="7" id="KW-0804">Transcription</keyword>
<dbReference type="Gene3D" id="3.40.50.2300">
    <property type="match status" value="1"/>
</dbReference>
<proteinExistence type="predicted"/>
<dbReference type="GO" id="GO:0005737">
    <property type="term" value="C:cytoplasm"/>
    <property type="evidence" value="ECO:0007669"/>
    <property type="project" value="UniProtKB-SubCell"/>
</dbReference>
<dbReference type="Pfam" id="PF12833">
    <property type="entry name" value="HTH_18"/>
    <property type="match status" value="1"/>
</dbReference>
<protein>
    <recommendedName>
        <fullName evidence="13">Stage 0 sporulation protein A homolog</fullName>
    </recommendedName>
</protein>
<dbReference type="InterPro" id="IPR009057">
    <property type="entry name" value="Homeodomain-like_sf"/>
</dbReference>
<dbReference type="OrthoDB" id="360808at2"/>
<evidence type="ECO:0000256" key="2">
    <source>
        <dbReference type="ARBA" id="ARBA00022490"/>
    </source>
</evidence>
<dbReference type="GO" id="GO:0003700">
    <property type="term" value="F:DNA-binding transcription factor activity"/>
    <property type="evidence" value="ECO:0007669"/>
    <property type="project" value="InterPro"/>
</dbReference>
<sequence>MIDCFIAEDEQILRRGLTLTIDWNALGCRIIGEAENGAQALDLIQKLKPDLIITDIRMPVLDGLSLIEKTLEQYRPEFIIISGYNDFAYAKKAIRLGAADYLCKPIDEKELTAAVTEVCKKIAGKQAQALQNMPVKIIAGNKLLLAHFKEFVPQSAGRKNKYISNAIRFIQQNYGGNITMRDACKHLVISESYLTKLFKEYTGYSFIEYLTYWRMKKACELLNTEGIKIYAVAERVGYSDQRYFSVLFKKYTGLTPKQFREKQFSIE</sequence>
<keyword evidence="5" id="KW-0805">Transcription regulation</keyword>
<dbReference type="eggNOG" id="COG2207">
    <property type="taxonomic scope" value="Bacteria"/>
</dbReference>
<dbReference type="SMART" id="SM00448">
    <property type="entry name" value="REC"/>
    <property type="match status" value="1"/>
</dbReference>
<dbReference type="SMART" id="SM00342">
    <property type="entry name" value="HTH_ARAC"/>
    <property type="match status" value="1"/>
</dbReference>
<dbReference type="PROSITE" id="PS00041">
    <property type="entry name" value="HTH_ARAC_FAMILY_1"/>
    <property type="match status" value="1"/>
</dbReference>
<keyword evidence="2" id="KW-0963">Cytoplasm</keyword>
<dbReference type="InterPro" id="IPR018062">
    <property type="entry name" value="HTH_AraC-typ_CS"/>
</dbReference>
<evidence type="ECO:0000259" key="10">
    <source>
        <dbReference type="PROSITE" id="PS50110"/>
    </source>
</evidence>
<dbReference type="PANTHER" id="PTHR42713:SF3">
    <property type="entry name" value="TRANSCRIPTIONAL REGULATORY PROTEIN HPTR"/>
    <property type="match status" value="1"/>
</dbReference>
<keyword evidence="3 8" id="KW-0597">Phosphoprotein</keyword>
<dbReference type="PANTHER" id="PTHR42713">
    <property type="entry name" value="HISTIDINE KINASE-RELATED"/>
    <property type="match status" value="1"/>
</dbReference>
<evidence type="ECO:0000256" key="8">
    <source>
        <dbReference type="PROSITE-ProRule" id="PRU00169"/>
    </source>
</evidence>
<dbReference type="GO" id="GO:0000160">
    <property type="term" value="P:phosphorelay signal transduction system"/>
    <property type="evidence" value="ECO:0007669"/>
    <property type="project" value="UniProtKB-KW"/>
</dbReference>
<evidence type="ECO:0000256" key="5">
    <source>
        <dbReference type="ARBA" id="ARBA00023015"/>
    </source>
</evidence>
<dbReference type="AlphaFoldDB" id="S3L2R7"/>
<dbReference type="PRINTS" id="PR00032">
    <property type="entry name" value="HTHARAC"/>
</dbReference>
<reference evidence="11 12" key="1">
    <citation type="submission" date="2013-04" db="EMBL/GenBank/DDBJ databases">
        <title>The Genome Sequence of Treponema maltophilum ATCC 51939.</title>
        <authorList>
            <consortium name="The Broad Institute Genomics Platform"/>
            <person name="Earl A."/>
            <person name="Ward D."/>
            <person name="Feldgarden M."/>
            <person name="Gevers D."/>
            <person name="Leonetti C."/>
            <person name="Blanton J.M."/>
            <person name="Dewhirst F.E."/>
            <person name="Izard J."/>
            <person name="Walker B."/>
            <person name="Young S."/>
            <person name="Zeng Q."/>
            <person name="Gargeya S."/>
            <person name="Fitzgerald M."/>
            <person name="Haas B."/>
            <person name="Abouelleil A."/>
            <person name="Allen A.W."/>
            <person name="Alvarado L."/>
            <person name="Arachchi H.M."/>
            <person name="Berlin A.M."/>
            <person name="Chapman S.B."/>
            <person name="Gainer-Dewar J."/>
            <person name="Goldberg J."/>
            <person name="Griggs A."/>
            <person name="Gujja S."/>
            <person name="Hansen M."/>
            <person name="Howarth C."/>
            <person name="Imamovic A."/>
            <person name="Ireland A."/>
            <person name="Larimer J."/>
            <person name="McCowan C."/>
            <person name="Murphy C."/>
            <person name="Pearson M."/>
            <person name="Poon T.W."/>
            <person name="Priest M."/>
            <person name="Roberts A."/>
            <person name="Saif S."/>
            <person name="Shea T."/>
            <person name="Sisk P."/>
            <person name="Sykes S."/>
            <person name="Wortman J."/>
            <person name="Nusbaum C."/>
            <person name="Birren B."/>
        </authorList>
    </citation>
    <scope>NUCLEOTIDE SEQUENCE [LARGE SCALE GENOMIC DNA]</scope>
    <source>
        <strain evidence="11 12">ATCC 51939</strain>
    </source>
</reference>
<dbReference type="eggNOG" id="COG4753">
    <property type="taxonomic scope" value="Bacteria"/>
</dbReference>
<dbReference type="InterPro" id="IPR001789">
    <property type="entry name" value="Sig_transdc_resp-reg_receiver"/>
</dbReference>
<dbReference type="PROSITE" id="PS01124">
    <property type="entry name" value="HTH_ARAC_FAMILY_2"/>
    <property type="match status" value="1"/>
</dbReference>
<accession>S3L2R7</accession>
<gene>
    <name evidence="11" type="ORF">HMPREF9194_01412</name>
</gene>
<evidence type="ECO:0000256" key="4">
    <source>
        <dbReference type="ARBA" id="ARBA00023012"/>
    </source>
</evidence>
<dbReference type="HOGENOM" id="CLU_000445_5_1_12"/>
<evidence type="ECO:0000259" key="9">
    <source>
        <dbReference type="PROSITE" id="PS01124"/>
    </source>
</evidence>
<dbReference type="Proteomes" id="UP000014541">
    <property type="component" value="Unassembled WGS sequence"/>
</dbReference>
<keyword evidence="6" id="KW-0238">DNA-binding</keyword>
<dbReference type="Pfam" id="PF00072">
    <property type="entry name" value="Response_reg"/>
    <property type="match status" value="1"/>
</dbReference>
<dbReference type="PATRIC" id="fig|1125699.3.peg.1422"/>
<dbReference type="PROSITE" id="PS50110">
    <property type="entry name" value="RESPONSE_REGULATORY"/>
    <property type="match status" value="1"/>
</dbReference>
<feature type="domain" description="Response regulatory" evidence="10">
    <location>
        <begin position="3"/>
        <end position="119"/>
    </location>
</feature>
<dbReference type="InterPro" id="IPR018060">
    <property type="entry name" value="HTH_AraC"/>
</dbReference>
<comment type="caution">
    <text evidence="11">The sequence shown here is derived from an EMBL/GenBank/DDBJ whole genome shotgun (WGS) entry which is preliminary data.</text>
</comment>
<evidence type="ECO:0000313" key="12">
    <source>
        <dbReference type="Proteomes" id="UP000014541"/>
    </source>
</evidence>
<feature type="modified residue" description="4-aspartylphosphate" evidence="8">
    <location>
        <position position="55"/>
    </location>
</feature>
<dbReference type="EMBL" id="ATFF01000006">
    <property type="protein sequence ID" value="EPF31079.1"/>
    <property type="molecule type" value="Genomic_DNA"/>
</dbReference>
<evidence type="ECO:0000313" key="11">
    <source>
        <dbReference type="EMBL" id="EPF31079.1"/>
    </source>
</evidence>
<feature type="domain" description="HTH araC/xylS-type" evidence="9">
    <location>
        <begin position="164"/>
        <end position="262"/>
    </location>
</feature>
<evidence type="ECO:0000256" key="3">
    <source>
        <dbReference type="ARBA" id="ARBA00022553"/>
    </source>
</evidence>
<dbReference type="InterPro" id="IPR051552">
    <property type="entry name" value="HptR"/>
</dbReference>
<evidence type="ECO:0000256" key="1">
    <source>
        <dbReference type="ARBA" id="ARBA00004496"/>
    </source>
</evidence>
<dbReference type="SUPFAM" id="SSF52172">
    <property type="entry name" value="CheY-like"/>
    <property type="match status" value="1"/>
</dbReference>
<comment type="subcellular location">
    <subcellularLocation>
        <location evidence="1">Cytoplasm</location>
    </subcellularLocation>
</comment>
<evidence type="ECO:0000256" key="6">
    <source>
        <dbReference type="ARBA" id="ARBA00023125"/>
    </source>
</evidence>
<keyword evidence="4" id="KW-0902">Two-component regulatory system</keyword>
<dbReference type="STRING" id="1125699.HMPREF9194_01412"/>
<evidence type="ECO:0000256" key="7">
    <source>
        <dbReference type="ARBA" id="ARBA00023163"/>
    </source>
</evidence>
<organism evidence="11 12">
    <name type="scientific">Treponema maltophilum ATCC 51939</name>
    <dbReference type="NCBI Taxonomy" id="1125699"/>
    <lineage>
        <taxon>Bacteria</taxon>
        <taxon>Pseudomonadati</taxon>
        <taxon>Spirochaetota</taxon>
        <taxon>Spirochaetia</taxon>
        <taxon>Spirochaetales</taxon>
        <taxon>Treponemataceae</taxon>
        <taxon>Treponema</taxon>
    </lineage>
</organism>
<keyword evidence="12" id="KW-1185">Reference proteome</keyword>